<organism evidence="4">
    <name type="scientific">hydrothermal vent metagenome</name>
    <dbReference type="NCBI Taxonomy" id="652676"/>
    <lineage>
        <taxon>unclassified sequences</taxon>
        <taxon>metagenomes</taxon>
        <taxon>ecological metagenomes</taxon>
    </lineage>
</organism>
<reference evidence="4" key="1">
    <citation type="submission" date="2018-06" db="EMBL/GenBank/DDBJ databases">
        <authorList>
            <person name="Zhirakovskaya E."/>
        </authorList>
    </citation>
    <scope>NUCLEOTIDE SEQUENCE</scope>
</reference>
<dbReference type="AlphaFoldDB" id="A0A3B1CD90"/>
<dbReference type="EMBL" id="UOGE01000078">
    <property type="protein sequence ID" value="VAX22653.1"/>
    <property type="molecule type" value="Genomic_DNA"/>
</dbReference>
<dbReference type="NCBIfam" id="NF006720">
    <property type="entry name" value="PRK09258.1"/>
    <property type="match status" value="1"/>
</dbReference>
<evidence type="ECO:0000256" key="1">
    <source>
        <dbReference type="ARBA" id="ARBA00022679"/>
    </source>
</evidence>
<dbReference type="Gene3D" id="3.40.47.10">
    <property type="match status" value="2"/>
</dbReference>
<dbReference type="PANTHER" id="PTHR34069:SF3">
    <property type="entry name" value="ACYL-COA:ACYL-COA ALKYLTRANSFERASE"/>
    <property type="match status" value="1"/>
</dbReference>
<protein>
    <submittedName>
        <fullName evidence="4">3-oxoacyl-[ACP] synthase III in alkane synthesis cluster</fullName>
    </submittedName>
</protein>
<dbReference type="InterPro" id="IPR016039">
    <property type="entry name" value="Thiolase-like"/>
</dbReference>
<name>A0A3B1CD90_9ZZZZ</name>
<dbReference type="InterPro" id="IPR013747">
    <property type="entry name" value="ACP_syn_III_C"/>
</dbReference>
<evidence type="ECO:0000256" key="2">
    <source>
        <dbReference type="ARBA" id="ARBA00023315"/>
    </source>
</evidence>
<keyword evidence="2" id="KW-0012">Acyltransferase</keyword>
<sequence length="348" mass="37344">MKFNNVCLEALGYELPPKIVTSGDLEDKLAPLYDRLNLNKGRLEMMTGIRERRFWENGIRPSGAAIKAGEKAIEASGIEKEKFGAIFHASVCRDFLEPATANVVHHMLGLPPGAMVFDISNACLGVLNSIIILGNMIELGQVEAGVIVAGEMGETLVKTTIEALLADENATRQSIKPAFASLTIGSGAAAVVLAHKNISRTGHKIVGGVVRCATEKNHLCTSDRDIGIGKNSQPLMATDSEELLKEGCALAAKTWVEFKRELDWENEKIGRTFTHQVGSAHRKLLYESLGLPIENDFSTHEFLGNVGSVSLPLTLALGAEEGLLSTGDKVALLGIGSGLNCLMLGLEW</sequence>
<feature type="domain" description="Beta-ketoacyl-[acyl-carrier-protein] synthase III C-terminal" evidence="3">
    <location>
        <begin position="263"/>
        <end position="346"/>
    </location>
</feature>
<dbReference type="GO" id="GO:0016746">
    <property type="term" value="F:acyltransferase activity"/>
    <property type="evidence" value="ECO:0007669"/>
    <property type="project" value="UniProtKB-KW"/>
</dbReference>
<keyword evidence="1" id="KW-0808">Transferase</keyword>
<dbReference type="SUPFAM" id="SSF53901">
    <property type="entry name" value="Thiolase-like"/>
    <property type="match status" value="1"/>
</dbReference>
<accession>A0A3B1CD90</accession>
<proteinExistence type="predicted"/>
<dbReference type="Pfam" id="PF08541">
    <property type="entry name" value="ACP_syn_III_C"/>
    <property type="match status" value="1"/>
</dbReference>
<evidence type="ECO:0000313" key="4">
    <source>
        <dbReference type="EMBL" id="VAX22653.1"/>
    </source>
</evidence>
<gene>
    <name evidence="4" type="ORF">MNBD_NITROSPINAE02-1879</name>
</gene>
<dbReference type="PANTHER" id="PTHR34069">
    <property type="entry name" value="3-OXOACYL-[ACYL-CARRIER-PROTEIN] SYNTHASE 3"/>
    <property type="match status" value="1"/>
</dbReference>
<evidence type="ECO:0000259" key="3">
    <source>
        <dbReference type="Pfam" id="PF08541"/>
    </source>
</evidence>
<dbReference type="GO" id="GO:0044550">
    <property type="term" value="P:secondary metabolite biosynthetic process"/>
    <property type="evidence" value="ECO:0007669"/>
    <property type="project" value="TreeGrafter"/>
</dbReference>